<dbReference type="Proteomes" id="UP001239462">
    <property type="component" value="Unassembled WGS sequence"/>
</dbReference>
<sequence>MSWIWNFGSTAARERELAELRKCKTHLDAISDHQPTLELDLHGTILAANQAFLVKYRYGRDEVIGRNHAEVVSPSDTNSPDYQEIWKALRRGENRSGVFKRQCSDGSTIDVLEHYYALGDTDERPARVIVHSSEITMPQQADSSIGQVGEAVATSIEQMVETINEISSHVTQTAHQVTQTESEIASNVQSVTRLEQSSQLIVEVVETIRGLAEQTNLLALNATIESARAGEAGKGFAVVANEVKELAKQTASATDSIGETVDEIRTLIASNVESSSSLNERISSVNESMHSIAAAVEQQSATMANLNQTATMLRVD</sequence>
<keyword evidence="6" id="KW-1185">Reference proteome</keyword>
<dbReference type="SUPFAM" id="SSF58104">
    <property type="entry name" value="Methyl-accepting chemotaxis protein (MCP) signaling domain"/>
    <property type="match status" value="1"/>
</dbReference>
<evidence type="ECO:0000256" key="2">
    <source>
        <dbReference type="PROSITE-ProRule" id="PRU00284"/>
    </source>
</evidence>
<protein>
    <submittedName>
        <fullName evidence="5">Methyl-accepting chemotaxis protein</fullName>
    </submittedName>
</protein>
<feature type="domain" description="PAS" evidence="4">
    <location>
        <begin position="35"/>
        <end position="92"/>
    </location>
</feature>
<dbReference type="InterPro" id="IPR035965">
    <property type="entry name" value="PAS-like_dom_sf"/>
</dbReference>
<dbReference type="NCBIfam" id="TIGR00229">
    <property type="entry name" value="sensory_box"/>
    <property type="match status" value="1"/>
</dbReference>
<evidence type="ECO:0000256" key="1">
    <source>
        <dbReference type="ARBA" id="ARBA00023224"/>
    </source>
</evidence>
<dbReference type="Pfam" id="PF00015">
    <property type="entry name" value="MCPsignal"/>
    <property type="match status" value="1"/>
</dbReference>
<evidence type="ECO:0000259" key="3">
    <source>
        <dbReference type="PROSITE" id="PS50111"/>
    </source>
</evidence>
<evidence type="ECO:0000313" key="6">
    <source>
        <dbReference type="Proteomes" id="UP001239462"/>
    </source>
</evidence>
<dbReference type="PROSITE" id="PS50112">
    <property type="entry name" value="PAS"/>
    <property type="match status" value="1"/>
</dbReference>
<dbReference type="Gene3D" id="1.10.287.950">
    <property type="entry name" value="Methyl-accepting chemotaxis protein"/>
    <property type="match status" value="1"/>
</dbReference>
<dbReference type="InterPro" id="IPR013656">
    <property type="entry name" value="PAS_4"/>
</dbReference>
<evidence type="ECO:0000313" key="5">
    <source>
        <dbReference type="EMBL" id="MDM4016798.1"/>
    </source>
</evidence>
<dbReference type="EMBL" id="JASZZN010000010">
    <property type="protein sequence ID" value="MDM4016798.1"/>
    <property type="molecule type" value="Genomic_DNA"/>
</dbReference>
<dbReference type="PROSITE" id="PS50111">
    <property type="entry name" value="CHEMOTAXIS_TRANSDUC_2"/>
    <property type="match status" value="1"/>
</dbReference>
<dbReference type="CDD" id="cd00130">
    <property type="entry name" value="PAS"/>
    <property type="match status" value="1"/>
</dbReference>
<dbReference type="Gene3D" id="3.30.450.20">
    <property type="entry name" value="PAS domain"/>
    <property type="match status" value="1"/>
</dbReference>
<keyword evidence="1 2" id="KW-0807">Transducer</keyword>
<comment type="caution">
    <text evidence="5">The sequence shown here is derived from an EMBL/GenBank/DDBJ whole genome shotgun (WGS) entry which is preliminary data.</text>
</comment>
<dbReference type="InterPro" id="IPR000014">
    <property type="entry name" value="PAS"/>
</dbReference>
<name>A0ABT7PJX3_9BACT</name>
<dbReference type="Pfam" id="PF08448">
    <property type="entry name" value="PAS_4"/>
    <property type="match status" value="1"/>
</dbReference>
<dbReference type="PANTHER" id="PTHR32089">
    <property type="entry name" value="METHYL-ACCEPTING CHEMOTAXIS PROTEIN MCPB"/>
    <property type="match status" value="1"/>
</dbReference>
<accession>A0ABT7PJX3</accession>
<dbReference type="InterPro" id="IPR004089">
    <property type="entry name" value="MCPsignal_dom"/>
</dbReference>
<proteinExistence type="predicted"/>
<evidence type="ECO:0000259" key="4">
    <source>
        <dbReference type="PROSITE" id="PS50112"/>
    </source>
</evidence>
<dbReference type="SMART" id="SM00283">
    <property type="entry name" value="MA"/>
    <property type="match status" value="1"/>
</dbReference>
<organism evidence="5 6">
    <name type="scientific">Roseiconus lacunae</name>
    <dbReference type="NCBI Taxonomy" id="2605694"/>
    <lineage>
        <taxon>Bacteria</taxon>
        <taxon>Pseudomonadati</taxon>
        <taxon>Planctomycetota</taxon>
        <taxon>Planctomycetia</taxon>
        <taxon>Pirellulales</taxon>
        <taxon>Pirellulaceae</taxon>
        <taxon>Roseiconus</taxon>
    </lineage>
</organism>
<dbReference type="SUPFAM" id="SSF55785">
    <property type="entry name" value="PYP-like sensor domain (PAS domain)"/>
    <property type="match status" value="1"/>
</dbReference>
<dbReference type="PANTHER" id="PTHR32089:SF112">
    <property type="entry name" value="LYSOZYME-LIKE PROTEIN-RELATED"/>
    <property type="match status" value="1"/>
</dbReference>
<gene>
    <name evidence="5" type="ORF">QTN89_15235</name>
</gene>
<reference evidence="5 6" key="1">
    <citation type="submission" date="2023-06" db="EMBL/GenBank/DDBJ databases">
        <title>Roseiconus lacunae JC819 isolated from Gulf of Mannar region, Tamil Nadu.</title>
        <authorList>
            <person name="Pk S."/>
            <person name="Ch S."/>
            <person name="Ch V.R."/>
        </authorList>
    </citation>
    <scope>NUCLEOTIDE SEQUENCE [LARGE SCALE GENOMIC DNA]</scope>
    <source>
        <strain evidence="5 6">JC819</strain>
    </source>
</reference>
<feature type="domain" description="Methyl-accepting transducer" evidence="3">
    <location>
        <begin position="150"/>
        <end position="316"/>
    </location>
</feature>